<evidence type="ECO:0000313" key="3">
    <source>
        <dbReference type="Proteomes" id="UP000001307"/>
    </source>
</evidence>
<accession>E4XNM9</accession>
<evidence type="ECO:0000313" key="2">
    <source>
        <dbReference type="EMBL" id="CBY11467.1"/>
    </source>
</evidence>
<feature type="region of interest" description="Disordered" evidence="1">
    <location>
        <begin position="591"/>
        <end position="610"/>
    </location>
</feature>
<organism evidence="2">
    <name type="scientific">Oikopleura dioica</name>
    <name type="common">Tunicate</name>
    <dbReference type="NCBI Taxonomy" id="34765"/>
    <lineage>
        <taxon>Eukaryota</taxon>
        <taxon>Metazoa</taxon>
        <taxon>Chordata</taxon>
        <taxon>Tunicata</taxon>
        <taxon>Appendicularia</taxon>
        <taxon>Copelata</taxon>
        <taxon>Oikopleuridae</taxon>
        <taxon>Oikopleura</taxon>
    </lineage>
</organism>
<feature type="compositionally biased region" description="Polar residues" evidence="1">
    <location>
        <begin position="272"/>
        <end position="287"/>
    </location>
</feature>
<gene>
    <name evidence="2" type="ORF">GSOID_T00016629001</name>
</gene>
<sequence>MRKRKFVQKKKLGSSRVDVPLKRKKEYCKRIVELKEPYKEVKKLYLEEFGKPMSYSTFDNWKKNGYKILSSDFAAVNFRGVPKKESILEQFEQDVFDAIDNSKLDIEGVPGLNMECIKIQQNDKYKAVDVVQQLRFSDRYLIRILNQYLIKNTKGMTTQTTLINCDGILKVKLVITILCNLDAFVMGSENLSEKQLNEILLQGTGTVVPPGSGSEVSDDETSNKSSKLITAINNGLAHLDVANRGGNTDKVMTDKTLVKLISDDEESDVETNCESTESSFTASAQHRQANRSKALKDEQAVVRNELLAGCAPGKFAERFPILNEVRTQTMRDCAAAEFVEKVVEISEKLEKINVAMRSECDPYQPGHTDILREITLAAAAAELIHVLKSIPQDAPFSKWRIEVSAVRNLMVPTESPLIMKLKFTHQRFKNSCDFIAQRYMNVNKAEMAQYFSKELEEVVFSLGMKKLALPMVPNGLVSHPEYGDIISKIVSPLKSVKKLVKSAKNQIKEMADRSLDDLIDDFKADSTAGRMKSLAGLPGVKNNIVVIVSGTNKLIPYRLPADTNEPATEMDHLPEHLKGAFITSNKRFFNAKRKRRDNQDTGYKKKRYNE</sequence>
<dbReference type="Proteomes" id="UP000001307">
    <property type="component" value="Unassembled WGS sequence"/>
</dbReference>
<dbReference type="AlphaFoldDB" id="E4XNM9"/>
<reference evidence="2" key="1">
    <citation type="journal article" date="2010" name="Science">
        <title>Plasticity of animal genome architecture unmasked by rapid evolution of a pelagic tunicate.</title>
        <authorList>
            <person name="Denoeud F."/>
            <person name="Henriet S."/>
            <person name="Mungpakdee S."/>
            <person name="Aury J.M."/>
            <person name="Da Silva C."/>
            <person name="Brinkmann H."/>
            <person name="Mikhaleva J."/>
            <person name="Olsen L.C."/>
            <person name="Jubin C."/>
            <person name="Canestro C."/>
            <person name="Bouquet J.M."/>
            <person name="Danks G."/>
            <person name="Poulain J."/>
            <person name="Campsteijn C."/>
            <person name="Adamski M."/>
            <person name="Cross I."/>
            <person name="Yadetie F."/>
            <person name="Muffato M."/>
            <person name="Louis A."/>
            <person name="Butcher S."/>
            <person name="Tsagkogeorga G."/>
            <person name="Konrad A."/>
            <person name="Singh S."/>
            <person name="Jensen M.F."/>
            <person name="Cong E.H."/>
            <person name="Eikeseth-Otteraa H."/>
            <person name="Noel B."/>
            <person name="Anthouard V."/>
            <person name="Porcel B.M."/>
            <person name="Kachouri-Lafond R."/>
            <person name="Nishino A."/>
            <person name="Ugolini M."/>
            <person name="Chourrout P."/>
            <person name="Nishida H."/>
            <person name="Aasland R."/>
            <person name="Huzurbazar S."/>
            <person name="Westhof E."/>
            <person name="Delsuc F."/>
            <person name="Lehrach H."/>
            <person name="Reinhardt R."/>
            <person name="Weissenbach J."/>
            <person name="Roy S.W."/>
            <person name="Artiguenave F."/>
            <person name="Postlethwait J.H."/>
            <person name="Manak J.R."/>
            <person name="Thompson E.M."/>
            <person name="Jaillon O."/>
            <person name="Du Pasquier L."/>
            <person name="Boudinot P."/>
            <person name="Liberles D.A."/>
            <person name="Volff J.N."/>
            <person name="Philippe H."/>
            <person name="Lenhard B."/>
            <person name="Roest Crollius H."/>
            <person name="Wincker P."/>
            <person name="Chourrout D."/>
        </authorList>
    </citation>
    <scope>NUCLEOTIDE SEQUENCE [LARGE SCALE GENOMIC DNA]</scope>
</reference>
<evidence type="ECO:0000256" key="1">
    <source>
        <dbReference type="SAM" id="MobiDB-lite"/>
    </source>
</evidence>
<name>E4XNM9_OIKDI</name>
<dbReference type="EMBL" id="FN653085">
    <property type="protein sequence ID" value="CBY11467.1"/>
    <property type="molecule type" value="Genomic_DNA"/>
</dbReference>
<feature type="compositionally biased region" description="Basic and acidic residues" evidence="1">
    <location>
        <begin position="597"/>
        <end position="610"/>
    </location>
</feature>
<proteinExistence type="predicted"/>
<keyword evidence="3" id="KW-1185">Reference proteome</keyword>
<feature type="region of interest" description="Disordered" evidence="1">
    <location>
        <begin position="268"/>
        <end position="287"/>
    </location>
</feature>
<protein>
    <submittedName>
        <fullName evidence="2">Uncharacterized protein</fullName>
    </submittedName>
</protein>
<dbReference type="InParanoid" id="E4XNM9"/>